<evidence type="ECO:0000256" key="4">
    <source>
        <dbReference type="ARBA" id="ARBA00023172"/>
    </source>
</evidence>
<dbReference type="PANTHER" id="PTHR30349:SF64">
    <property type="entry name" value="PROPHAGE INTEGRASE INTD-RELATED"/>
    <property type="match status" value="1"/>
</dbReference>
<keyword evidence="3" id="KW-0238">DNA-binding</keyword>
<evidence type="ECO:0000256" key="3">
    <source>
        <dbReference type="ARBA" id="ARBA00023125"/>
    </source>
</evidence>
<dbReference type="Gene3D" id="1.10.443.10">
    <property type="entry name" value="Intergrase catalytic core"/>
    <property type="match status" value="1"/>
</dbReference>
<name>A0A0A7I5N3_9BIFI</name>
<evidence type="ECO:0000313" key="7">
    <source>
        <dbReference type="Proteomes" id="UP000030636"/>
    </source>
</evidence>
<dbReference type="EMBL" id="CP007457">
    <property type="protein sequence ID" value="AIZ15548.1"/>
    <property type="molecule type" value="Genomic_DNA"/>
</dbReference>
<evidence type="ECO:0000256" key="2">
    <source>
        <dbReference type="ARBA" id="ARBA00022908"/>
    </source>
</evidence>
<gene>
    <name evidence="6" type="ORF">AH67_00100</name>
</gene>
<protein>
    <submittedName>
        <fullName evidence="6">Integrase</fullName>
    </submittedName>
</protein>
<dbReference type="KEGG" id="bpsp:AH67_00100"/>
<sequence length="393" mass="44464">MGKRSFGTIRKMRSGRFQACYKVGEEIFYAPDTFETRSTASEWLATVRSSILRHEWINPNISGQRFKDYALAWFKERARDLRPKTRDLYAGLLDALLLPYLGDTPMKELSPLVVKQWRGKLLREFAERSERGDMPTRHSTGANRVAQAYRLLHTIMADAVRDEVVRHNPCVLKGASQVRAIERTPATLEQLDTIAANMPERYAALIHVAAWSGLRFSELAGLRRRDVLLVLSEDNQVCYRLNVDKQTYKIRGKLYEDAAPKTDAGRRAVYLPAHLTDVLTSHMERFTAPNEDAYVFPTAKGTPISNNVVGKCFRNAREIAGRPDLRFHDLRHTGATLAAKAGATTKELMQRMGHSSMHAAMIYQHANEEDDLLLAARMDAMAFGGAKQAQRMK</sequence>
<keyword evidence="4" id="KW-0233">DNA recombination</keyword>
<organism evidence="6 7">
    <name type="scientific">Bifidobacterium pseudolongum PV8-2</name>
    <dbReference type="NCBI Taxonomy" id="1447715"/>
    <lineage>
        <taxon>Bacteria</taxon>
        <taxon>Bacillati</taxon>
        <taxon>Actinomycetota</taxon>
        <taxon>Actinomycetes</taxon>
        <taxon>Bifidobacteriales</taxon>
        <taxon>Bifidobacteriaceae</taxon>
        <taxon>Bifidobacterium</taxon>
    </lineage>
</organism>
<dbReference type="GO" id="GO:0003677">
    <property type="term" value="F:DNA binding"/>
    <property type="evidence" value="ECO:0007669"/>
    <property type="project" value="UniProtKB-KW"/>
</dbReference>
<dbReference type="RefSeq" id="WP_052177165.1">
    <property type="nucleotide sequence ID" value="NZ_CP007457.1"/>
</dbReference>
<dbReference type="GO" id="GO:0006310">
    <property type="term" value="P:DNA recombination"/>
    <property type="evidence" value="ECO:0007669"/>
    <property type="project" value="UniProtKB-KW"/>
</dbReference>
<dbReference type="HOGENOM" id="CLU_027562_17_5_11"/>
<keyword evidence="2" id="KW-0229">DNA integration</keyword>
<dbReference type="InterPro" id="IPR011010">
    <property type="entry name" value="DNA_brk_join_enz"/>
</dbReference>
<dbReference type="PROSITE" id="PS51898">
    <property type="entry name" value="TYR_RECOMBINASE"/>
    <property type="match status" value="1"/>
</dbReference>
<dbReference type="AlphaFoldDB" id="A0A0A7I5N3"/>
<feature type="domain" description="Tyr recombinase" evidence="5">
    <location>
        <begin position="181"/>
        <end position="379"/>
    </location>
</feature>
<evidence type="ECO:0000259" key="5">
    <source>
        <dbReference type="PROSITE" id="PS51898"/>
    </source>
</evidence>
<dbReference type="Pfam" id="PF00589">
    <property type="entry name" value="Phage_integrase"/>
    <property type="match status" value="1"/>
</dbReference>
<dbReference type="InterPro" id="IPR013762">
    <property type="entry name" value="Integrase-like_cat_sf"/>
</dbReference>
<evidence type="ECO:0000313" key="6">
    <source>
        <dbReference type="EMBL" id="AIZ15548.1"/>
    </source>
</evidence>
<proteinExistence type="inferred from homology"/>
<comment type="similarity">
    <text evidence="1">Belongs to the 'phage' integrase family.</text>
</comment>
<dbReference type="Proteomes" id="UP000030636">
    <property type="component" value="Chromosome"/>
</dbReference>
<dbReference type="InterPro" id="IPR058717">
    <property type="entry name" value="Phage_L5_Integrase_N"/>
</dbReference>
<dbReference type="OrthoDB" id="1822491at2"/>
<dbReference type="Pfam" id="PF26003">
    <property type="entry name" value="Integrase_N_phage"/>
    <property type="match status" value="1"/>
</dbReference>
<keyword evidence="7" id="KW-1185">Reference proteome</keyword>
<dbReference type="GO" id="GO:0015074">
    <property type="term" value="P:DNA integration"/>
    <property type="evidence" value="ECO:0007669"/>
    <property type="project" value="UniProtKB-KW"/>
</dbReference>
<dbReference type="InterPro" id="IPR002104">
    <property type="entry name" value="Integrase_catalytic"/>
</dbReference>
<evidence type="ECO:0000256" key="1">
    <source>
        <dbReference type="ARBA" id="ARBA00008857"/>
    </source>
</evidence>
<dbReference type="InterPro" id="IPR050090">
    <property type="entry name" value="Tyrosine_recombinase_XerCD"/>
</dbReference>
<dbReference type="InterPro" id="IPR010998">
    <property type="entry name" value="Integrase_recombinase_N"/>
</dbReference>
<dbReference type="InterPro" id="IPR004107">
    <property type="entry name" value="Integrase_SAM-like_N"/>
</dbReference>
<dbReference type="PANTHER" id="PTHR30349">
    <property type="entry name" value="PHAGE INTEGRASE-RELATED"/>
    <property type="match status" value="1"/>
</dbReference>
<dbReference type="CDD" id="cd01189">
    <property type="entry name" value="INT_ICEBs1_C_like"/>
    <property type="match status" value="1"/>
</dbReference>
<dbReference type="SUPFAM" id="SSF56349">
    <property type="entry name" value="DNA breaking-rejoining enzymes"/>
    <property type="match status" value="1"/>
</dbReference>
<reference evidence="6 7" key="1">
    <citation type="journal article" date="2015" name="Genome Announc.">
        <title>Bifidobacterium pseudolongum Strain PV8-2, Isolated from a Stool Sample of an Anemic Kenyan Infant.</title>
        <authorList>
            <person name="Vazquez-Gutierrez P."/>
            <person name="Lacroix C."/>
            <person name="Chassard C."/>
            <person name="Klumpp J."/>
            <person name="Stevens M.J."/>
            <person name="Jans C."/>
        </authorList>
    </citation>
    <scope>NUCLEOTIDE SEQUENCE [LARGE SCALE GENOMIC DNA]</scope>
    <source>
        <strain evidence="6 7">PV8-2</strain>
    </source>
</reference>
<dbReference type="Pfam" id="PF14659">
    <property type="entry name" value="Phage_int_SAM_3"/>
    <property type="match status" value="1"/>
</dbReference>
<dbReference type="STRING" id="1447715.AH67_00100"/>
<accession>A0A0A7I5N3</accession>
<dbReference type="Gene3D" id="1.10.150.130">
    <property type="match status" value="1"/>
</dbReference>